<feature type="non-terminal residue" evidence="2">
    <location>
        <position position="1"/>
    </location>
</feature>
<proteinExistence type="predicted"/>
<dbReference type="AlphaFoldDB" id="A0AAV5T264"/>
<sequence>VVDVDLGVEASHFVIGAGQPEDAVRSRLTLIKLIVVKRVLVEQLDLDMARGFVVAHQLATDGDGLRGADQASGSEGEKIREGEKAKHCEKMNRR</sequence>
<feature type="region of interest" description="Disordered" evidence="1">
    <location>
        <begin position="63"/>
        <end position="94"/>
    </location>
</feature>
<feature type="compositionally biased region" description="Basic and acidic residues" evidence="1">
    <location>
        <begin position="75"/>
        <end position="94"/>
    </location>
</feature>
<comment type="caution">
    <text evidence="2">The sequence shown here is derived from an EMBL/GenBank/DDBJ whole genome shotgun (WGS) entry which is preliminary data.</text>
</comment>
<protein>
    <submittedName>
        <fullName evidence="2">Uncharacterized protein</fullName>
    </submittedName>
</protein>
<reference evidence="2" key="1">
    <citation type="submission" date="2023-10" db="EMBL/GenBank/DDBJ databases">
        <title>Genome assembly of Pristionchus species.</title>
        <authorList>
            <person name="Yoshida K."/>
            <person name="Sommer R.J."/>
        </authorList>
    </citation>
    <scope>NUCLEOTIDE SEQUENCE</scope>
    <source>
        <strain evidence="2">RS0144</strain>
    </source>
</reference>
<evidence type="ECO:0000313" key="2">
    <source>
        <dbReference type="EMBL" id="GMS85821.1"/>
    </source>
</evidence>
<accession>A0AAV5T264</accession>
<gene>
    <name evidence="2" type="ORF">PENTCL1PPCAC_7995</name>
</gene>
<keyword evidence="3" id="KW-1185">Reference proteome</keyword>
<dbReference type="EMBL" id="BTSX01000002">
    <property type="protein sequence ID" value="GMS85821.1"/>
    <property type="molecule type" value="Genomic_DNA"/>
</dbReference>
<evidence type="ECO:0000256" key="1">
    <source>
        <dbReference type="SAM" id="MobiDB-lite"/>
    </source>
</evidence>
<name>A0AAV5T264_9BILA</name>
<organism evidence="2 3">
    <name type="scientific">Pristionchus entomophagus</name>
    <dbReference type="NCBI Taxonomy" id="358040"/>
    <lineage>
        <taxon>Eukaryota</taxon>
        <taxon>Metazoa</taxon>
        <taxon>Ecdysozoa</taxon>
        <taxon>Nematoda</taxon>
        <taxon>Chromadorea</taxon>
        <taxon>Rhabditida</taxon>
        <taxon>Rhabditina</taxon>
        <taxon>Diplogasteromorpha</taxon>
        <taxon>Diplogasteroidea</taxon>
        <taxon>Neodiplogasteridae</taxon>
        <taxon>Pristionchus</taxon>
    </lineage>
</organism>
<feature type="non-terminal residue" evidence="2">
    <location>
        <position position="94"/>
    </location>
</feature>
<evidence type="ECO:0000313" key="3">
    <source>
        <dbReference type="Proteomes" id="UP001432027"/>
    </source>
</evidence>
<dbReference type="Proteomes" id="UP001432027">
    <property type="component" value="Unassembled WGS sequence"/>
</dbReference>